<sequence>MVGTRWLLIETFGGGEPTVIGLGSAPRKFVPLTQIFRQRETLATLRGAVAATAEALEPVEIMSDSGRRRTLTMPLLITPERMHAVLVWSGPVEEEVPPRDPVGAWYFNLSTSKSTRSDDLLDLYGVAPENRAREHAIAGVFTRVITNSDESDALAKVVRSAPGTEHQAVWTVRRDDGALRAAHFSCRMLEERNAAGESEVFLRGVTHDIGDATDVSAAPPPVILEHRVLDAAAAEGDFRAIVDLRTLRLLRWMGPAMPGIAWQSLAGEPEPAIHPEDLGTAKAMSRNLAHSRTSGRLRLRTLDGGWKAVQARAVLMALDQYTTAALVTVRDPEAEVDY</sequence>
<keyword evidence="4" id="KW-1185">Reference proteome</keyword>
<reference evidence="3 4" key="1">
    <citation type="submission" date="2019-11" db="EMBL/GenBank/DDBJ databases">
        <title>Nocardia sp. nov. CT2-14 isolated from soil.</title>
        <authorList>
            <person name="Kanchanasin P."/>
            <person name="Tanasupawat S."/>
            <person name="Yuki M."/>
            <person name="Kudo T."/>
        </authorList>
    </citation>
    <scope>NUCLEOTIDE SEQUENCE [LARGE SCALE GENOMIC DNA]</scope>
    <source>
        <strain evidence="3 4">CT2-14</strain>
    </source>
</reference>
<name>A0A6I3L6W0_9NOCA</name>
<organism evidence="3 4">
    <name type="scientific">Nocardia aurantiaca</name>
    <dbReference type="NCBI Taxonomy" id="2675850"/>
    <lineage>
        <taxon>Bacteria</taxon>
        <taxon>Bacillati</taxon>
        <taxon>Actinomycetota</taxon>
        <taxon>Actinomycetes</taxon>
        <taxon>Mycobacteriales</taxon>
        <taxon>Nocardiaceae</taxon>
        <taxon>Nocardia</taxon>
    </lineage>
</organism>
<accession>A0A6I3L6W0</accession>
<evidence type="ECO:0000313" key="3">
    <source>
        <dbReference type="EMBL" id="MTE16245.1"/>
    </source>
</evidence>
<dbReference type="InterPro" id="IPR041458">
    <property type="entry name" value="Rv3651-like_N"/>
</dbReference>
<feature type="domain" description="Rv3651-like N-terminal" evidence="1">
    <location>
        <begin position="6"/>
        <end position="98"/>
    </location>
</feature>
<proteinExistence type="predicted"/>
<protein>
    <submittedName>
        <fullName evidence="3">Uncharacterized protein</fullName>
    </submittedName>
</protein>
<dbReference type="Pfam" id="PF21043">
    <property type="entry name" value="Rv3651-like_C"/>
    <property type="match status" value="1"/>
</dbReference>
<dbReference type="AlphaFoldDB" id="A0A6I3L6W0"/>
<dbReference type="InterPro" id="IPR048578">
    <property type="entry name" value="Rv3651-like_C"/>
</dbReference>
<gene>
    <name evidence="3" type="ORF">GLP40_26185</name>
</gene>
<evidence type="ECO:0000259" key="1">
    <source>
        <dbReference type="Pfam" id="PF18007"/>
    </source>
</evidence>
<evidence type="ECO:0000313" key="4">
    <source>
        <dbReference type="Proteomes" id="UP000432464"/>
    </source>
</evidence>
<dbReference type="Proteomes" id="UP000432464">
    <property type="component" value="Unassembled WGS sequence"/>
</dbReference>
<feature type="domain" description="Rv3651-like C-terminal" evidence="2">
    <location>
        <begin position="224"/>
        <end position="334"/>
    </location>
</feature>
<dbReference type="EMBL" id="WMBB01000013">
    <property type="protein sequence ID" value="MTE16245.1"/>
    <property type="molecule type" value="Genomic_DNA"/>
</dbReference>
<dbReference type="Pfam" id="PF18007">
    <property type="entry name" value="Rv3651-like_N"/>
    <property type="match status" value="1"/>
</dbReference>
<comment type="caution">
    <text evidence="3">The sequence shown here is derived from an EMBL/GenBank/DDBJ whole genome shotgun (WGS) entry which is preliminary data.</text>
</comment>
<dbReference type="RefSeq" id="WP_154790660.1">
    <property type="nucleotide sequence ID" value="NZ_WMBB01000013.1"/>
</dbReference>
<evidence type="ECO:0000259" key="2">
    <source>
        <dbReference type="Pfam" id="PF21043"/>
    </source>
</evidence>